<evidence type="ECO:0000313" key="1">
    <source>
        <dbReference type="EMBL" id="GGF38841.1"/>
    </source>
</evidence>
<proteinExistence type="predicted"/>
<reference evidence="1" key="1">
    <citation type="journal article" date="2014" name="Int. J. Syst. Evol. Microbiol.">
        <title>Complete genome sequence of Corynebacterium casei LMG S-19264T (=DSM 44701T), isolated from a smear-ripened cheese.</title>
        <authorList>
            <consortium name="US DOE Joint Genome Institute (JGI-PGF)"/>
            <person name="Walter F."/>
            <person name="Albersmeier A."/>
            <person name="Kalinowski J."/>
            <person name="Ruckert C."/>
        </authorList>
    </citation>
    <scope>NUCLEOTIDE SEQUENCE</scope>
    <source>
        <strain evidence="1">CGMCC 1.15725</strain>
    </source>
</reference>
<evidence type="ECO:0008006" key="3">
    <source>
        <dbReference type="Google" id="ProtNLM"/>
    </source>
</evidence>
<dbReference type="InterPro" id="IPR009097">
    <property type="entry name" value="Cyclic_Pdiesterase"/>
</dbReference>
<dbReference type="Gene3D" id="3.90.1140.10">
    <property type="entry name" value="Cyclic phosphodiesterase"/>
    <property type="match status" value="1"/>
</dbReference>
<evidence type="ECO:0000313" key="2">
    <source>
        <dbReference type="Proteomes" id="UP000646365"/>
    </source>
</evidence>
<dbReference type="Pfam" id="PF13563">
    <property type="entry name" value="2_5_RNA_ligase2"/>
    <property type="match status" value="1"/>
</dbReference>
<dbReference type="AlphaFoldDB" id="A0A8J2YZ10"/>
<dbReference type="RefSeq" id="WP_189051023.1">
    <property type="nucleotide sequence ID" value="NZ_BMJQ01000015.1"/>
</dbReference>
<sequence>MTVAVVLDLDPSAATVLDWLAGTLEHSAGLPSYRQTYSQAGLGPHMALAAYETVYLADLAPRLDRWAAAEVPPTIRLGSLGVFGGPSGTLYLAPIVGPALLALHERFHMAFADLAPHRWPFYETGNWIPHVALAQNLDGLSLAGAVEALAPGFAPIDAQLPALRVISYDPLETLHLSMLGAGVF</sequence>
<name>A0A8J2YZ10_9PROT</name>
<gene>
    <name evidence="1" type="ORF">GCM10011611_51500</name>
</gene>
<comment type="caution">
    <text evidence="1">The sequence shown here is derived from an EMBL/GenBank/DDBJ whole genome shotgun (WGS) entry which is preliminary data.</text>
</comment>
<dbReference type="Proteomes" id="UP000646365">
    <property type="component" value="Unassembled WGS sequence"/>
</dbReference>
<dbReference type="EMBL" id="BMJQ01000015">
    <property type="protein sequence ID" value="GGF38841.1"/>
    <property type="molecule type" value="Genomic_DNA"/>
</dbReference>
<organism evidence="1 2">
    <name type="scientific">Aliidongia dinghuensis</name>
    <dbReference type="NCBI Taxonomy" id="1867774"/>
    <lineage>
        <taxon>Bacteria</taxon>
        <taxon>Pseudomonadati</taxon>
        <taxon>Pseudomonadota</taxon>
        <taxon>Alphaproteobacteria</taxon>
        <taxon>Rhodospirillales</taxon>
        <taxon>Dongiaceae</taxon>
        <taxon>Aliidongia</taxon>
    </lineage>
</organism>
<accession>A0A8J2YZ10</accession>
<protein>
    <recommendedName>
        <fullName evidence="3">2'-5' RNA ligase family protein</fullName>
    </recommendedName>
</protein>
<keyword evidence="2" id="KW-1185">Reference proteome</keyword>
<reference evidence="1" key="2">
    <citation type="submission" date="2020-09" db="EMBL/GenBank/DDBJ databases">
        <authorList>
            <person name="Sun Q."/>
            <person name="Zhou Y."/>
        </authorList>
    </citation>
    <scope>NUCLEOTIDE SEQUENCE</scope>
    <source>
        <strain evidence="1">CGMCC 1.15725</strain>
    </source>
</reference>
<dbReference type="SUPFAM" id="SSF55144">
    <property type="entry name" value="LigT-like"/>
    <property type="match status" value="1"/>
</dbReference>